<reference evidence="1" key="2">
    <citation type="submission" date="2025-09" db="UniProtKB">
        <authorList>
            <consortium name="Ensembl"/>
        </authorList>
    </citation>
    <scope>IDENTIFICATION</scope>
</reference>
<evidence type="ECO:0000313" key="2">
    <source>
        <dbReference type="Proteomes" id="UP000472277"/>
    </source>
</evidence>
<dbReference type="AlphaFoldDB" id="A0A673YRR4"/>
<name>A0A673YRR4_SALTR</name>
<reference evidence="1" key="1">
    <citation type="submission" date="2025-08" db="UniProtKB">
        <authorList>
            <consortium name="Ensembl"/>
        </authorList>
    </citation>
    <scope>IDENTIFICATION</scope>
</reference>
<dbReference type="InterPro" id="IPR016202">
    <property type="entry name" value="DNase_I"/>
</dbReference>
<keyword evidence="2" id="KW-1185">Reference proteome</keyword>
<dbReference type="InParanoid" id="A0A673YRR4"/>
<protein>
    <submittedName>
        <fullName evidence="1">Uncharacterized protein</fullName>
    </submittedName>
</protein>
<dbReference type="Ensembl" id="ENSSTUT00000038489.1">
    <property type="protein sequence ID" value="ENSSTUP00000036835.1"/>
    <property type="gene ID" value="ENSSTUG00000015674.1"/>
</dbReference>
<dbReference type="Proteomes" id="UP000472277">
    <property type="component" value="Chromosome 14"/>
</dbReference>
<accession>A0A673YRR4</accession>
<dbReference type="GO" id="GO:0006308">
    <property type="term" value="P:DNA catabolic process"/>
    <property type="evidence" value="ECO:0007669"/>
    <property type="project" value="InterPro"/>
</dbReference>
<proteinExistence type="predicted"/>
<organism evidence="1 2">
    <name type="scientific">Salmo trutta</name>
    <name type="common">Brown trout</name>
    <dbReference type="NCBI Taxonomy" id="8032"/>
    <lineage>
        <taxon>Eukaryota</taxon>
        <taxon>Metazoa</taxon>
        <taxon>Chordata</taxon>
        <taxon>Craniata</taxon>
        <taxon>Vertebrata</taxon>
        <taxon>Euteleostomi</taxon>
        <taxon>Actinopterygii</taxon>
        <taxon>Neopterygii</taxon>
        <taxon>Teleostei</taxon>
        <taxon>Protacanthopterygii</taxon>
        <taxon>Salmoniformes</taxon>
        <taxon>Salmonidae</taxon>
        <taxon>Salmoninae</taxon>
        <taxon>Salmo</taxon>
    </lineage>
</organism>
<dbReference type="SMART" id="SM00476">
    <property type="entry name" value="DNaseIc"/>
    <property type="match status" value="1"/>
</dbReference>
<sequence length="171" mass="19926">MRGGAVLFWLANKKHPYTMVESTRLGRDTYKEQFCMFLYRYNSNPWDPYILLFKCLNAALEDLVLNPELDELDVFLEILNKWKTDNFMILANTDGLINNIINYMILNTLVAYIYNLSTLEIHVKGEPSGLRSPHLPCFIRPLKVSEHYPVEVQLKGLTPTKYSKQHHSALF</sequence>
<dbReference type="GO" id="GO:0004536">
    <property type="term" value="F:DNA nuclease activity"/>
    <property type="evidence" value="ECO:0007669"/>
    <property type="project" value="InterPro"/>
</dbReference>
<evidence type="ECO:0000313" key="1">
    <source>
        <dbReference type="Ensembl" id="ENSSTUP00000036835.1"/>
    </source>
</evidence>